<dbReference type="InterPro" id="IPR025602">
    <property type="entry name" value="BCP1_family"/>
</dbReference>
<dbReference type="Proteomes" id="UP001633002">
    <property type="component" value="Unassembled WGS sequence"/>
</dbReference>
<protein>
    <recommendedName>
        <fullName evidence="5">Protein BCCIP homolog</fullName>
    </recommendedName>
</protein>
<dbReference type="PIRSF" id="PIRSF028983">
    <property type="entry name" value="BCP1"/>
    <property type="match status" value="1"/>
</dbReference>
<evidence type="ECO:0008006" key="5">
    <source>
        <dbReference type="Google" id="ProtNLM"/>
    </source>
</evidence>
<evidence type="ECO:0000313" key="4">
    <source>
        <dbReference type="Proteomes" id="UP001633002"/>
    </source>
</evidence>
<feature type="compositionally biased region" description="Low complexity" evidence="2">
    <location>
        <begin position="48"/>
        <end position="64"/>
    </location>
</feature>
<evidence type="ECO:0000256" key="1">
    <source>
        <dbReference type="ARBA" id="ARBA00006781"/>
    </source>
</evidence>
<sequence length="344" mass="38623">MIWWDVAACTCPQKCDVLRIFHDRGFARAVIHRRYLRLGHPFCQIGLSSSPSEMSQPSSGPDESGSGDELNDSGDDSPSNSGTSAEGGIVNVDFEFFDPKPTDFHGVKALLKSYLDDTAWDISEFVDIFLAQTTVGTVIKTSDDDNPIGILTALSLARYKDRRCIEEIYQYLLKNCSESSTKEKLEAVWSKQAKHVGLIVSERLVNVPVDLVPHLYTSLLDEVMWATEDEPTKELQDCFKFKEYLVVTRVFVELPKKGSSKQGKKMKKNKGSPVDGGELIFIKPEDEILHKLSSWSFSFRDKAEALAAHETKNMKQLRLVMGIQAKAMESFKEQVKKLVEDGDE</sequence>
<organism evidence="3 4">
    <name type="scientific">Riccia sorocarpa</name>
    <dbReference type="NCBI Taxonomy" id="122646"/>
    <lineage>
        <taxon>Eukaryota</taxon>
        <taxon>Viridiplantae</taxon>
        <taxon>Streptophyta</taxon>
        <taxon>Embryophyta</taxon>
        <taxon>Marchantiophyta</taxon>
        <taxon>Marchantiopsida</taxon>
        <taxon>Marchantiidae</taxon>
        <taxon>Marchantiales</taxon>
        <taxon>Ricciaceae</taxon>
        <taxon>Riccia</taxon>
    </lineage>
</organism>
<evidence type="ECO:0000256" key="2">
    <source>
        <dbReference type="SAM" id="MobiDB-lite"/>
    </source>
</evidence>
<name>A0ABD3HD99_9MARC</name>
<gene>
    <name evidence="3" type="ORF">R1sor_015672</name>
</gene>
<reference evidence="3 4" key="1">
    <citation type="submission" date="2024-09" db="EMBL/GenBank/DDBJ databases">
        <title>Chromosome-scale assembly of Riccia sorocarpa.</title>
        <authorList>
            <person name="Paukszto L."/>
        </authorList>
    </citation>
    <scope>NUCLEOTIDE SEQUENCE [LARGE SCALE GENOMIC DNA]</scope>
    <source>
        <strain evidence="3">LP-2024</strain>
        <tissue evidence="3">Aerial parts of the thallus</tissue>
    </source>
</reference>
<dbReference type="AlphaFoldDB" id="A0ABD3HD99"/>
<comment type="caution">
    <text evidence="3">The sequence shown here is derived from an EMBL/GenBank/DDBJ whole genome shotgun (WGS) entry which is preliminary data.</text>
</comment>
<feature type="region of interest" description="Disordered" evidence="2">
    <location>
        <begin position="47"/>
        <end position="86"/>
    </location>
</feature>
<feature type="compositionally biased region" description="Acidic residues" evidence="2">
    <location>
        <begin position="65"/>
        <end position="75"/>
    </location>
</feature>
<accession>A0ABD3HD99</accession>
<evidence type="ECO:0000313" key="3">
    <source>
        <dbReference type="EMBL" id="KAL3689363.1"/>
    </source>
</evidence>
<keyword evidence="4" id="KW-1185">Reference proteome</keyword>
<proteinExistence type="inferred from homology"/>
<dbReference type="PANTHER" id="PTHR13261:SF0">
    <property type="entry name" value="BRCA2 AND CDKN1A-INTERACTING PROTEIN"/>
    <property type="match status" value="1"/>
</dbReference>
<dbReference type="PANTHER" id="PTHR13261">
    <property type="entry name" value="BRCA2 AND CDKN1A INTERACTING PROTEIN"/>
    <property type="match status" value="1"/>
</dbReference>
<dbReference type="EMBL" id="JBJQOH010000004">
    <property type="protein sequence ID" value="KAL3689363.1"/>
    <property type="molecule type" value="Genomic_DNA"/>
</dbReference>
<dbReference type="Pfam" id="PF13862">
    <property type="entry name" value="BCCIP"/>
    <property type="match status" value="1"/>
</dbReference>
<comment type="similarity">
    <text evidence="1">Belongs to the BCP1 family.</text>
</comment>